<protein>
    <recommendedName>
        <fullName evidence="4">Methyltransferase small domain-containing protein</fullName>
    </recommendedName>
</protein>
<feature type="compositionally biased region" description="Gly residues" evidence="1">
    <location>
        <begin position="82"/>
        <end position="93"/>
    </location>
</feature>
<dbReference type="OrthoDB" id="269872at2759"/>
<organism evidence="2 3">
    <name type="scientific">Gonium pectorale</name>
    <name type="common">Green alga</name>
    <dbReference type="NCBI Taxonomy" id="33097"/>
    <lineage>
        <taxon>Eukaryota</taxon>
        <taxon>Viridiplantae</taxon>
        <taxon>Chlorophyta</taxon>
        <taxon>core chlorophytes</taxon>
        <taxon>Chlorophyceae</taxon>
        <taxon>CS clade</taxon>
        <taxon>Chlamydomonadales</taxon>
        <taxon>Volvocaceae</taxon>
        <taxon>Gonium</taxon>
    </lineage>
</organism>
<accession>A0A150GY32</accession>
<feature type="compositionally biased region" description="Pro residues" evidence="1">
    <location>
        <begin position="14"/>
        <end position="29"/>
    </location>
</feature>
<dbReference type="STRING" id="33097.A0A150GY32"/>
<sequence>MKVGTDAMLLGSWAPPPRPGAPRPDPEAPGPGHASSPPGPGARPPTRILDIGTGTGVLAIMMAQKTQQPPSQPSQQLRPLDNGGGGGGAAAAASGGGVRIVAIDVDAAAAAQAAENAARSPWGHRIRVLHASLQELVRAAEAAEAEATARATGTATGAAAEAAEVEARATGTATGEAAETVNAAVPCRSTATAVLAQAQAAGAVADPATEAGPRSSGKSSAVGTTDGDGVALPSAAISAEDVGPFDLIISNPPYFVDSSKPAQGRDSRAAARHADVSLPLAALAAACARLLAAAGSVCVVLPPPEASRFCAAAAECGLVLVGQGSGAGGKVELVRVFTAAEDPAERRHLMRLQRGAAAAAASPSPPSPPPRPIRFFTPEYLSLTADFHHPDFLTAAAAVAAAAAAHPCA</sequence>
<dbReference type="AlphaFoldDB" id="A0A150GY32"/>
<feature type="region of interest" description="Disordered" evidence="1">
    <location>
        <begin position="205"/>
        <end position="225"/>
    </location>
</feature>
<evidence type="ECO:0000256" key="1">
    <source>
        <dbReference type="SAM" id="MobiDB-lite"/>
    </source>
</evidence>
<dbReference type="EMBL" id="LSYV01000005">
    <property type="protein sequence ID" value="KXZ54612.1"/>
    <property type="molecule type" value="Genomic_DNA"/>
</dbReference>
<evidence type="ECO:0000313" key="2">
    <source>
        <dbReference type="EMBL" id="KXZ54612.1"/>
    </source>
</evidence>
<reference evidence="3" key="1">
    <citation type="journal article" date="2016" name="Nat. Commun.">
        <title>The Gonium pectorale genome demonstrates co-option of cell cycle regulation during the evolution of multicellularity.</title>
        <authorList>
            <person name="Hanschen E.R."/>
            <person name="Marriage T.N."/>
            <person name="Ferris P.J."/>
            <person name="Hamaji T."/>
            <person name="Toyoda A."/>
            <person name="Fujiyama A."/>
            <person name="Neme R."/>
            <person name="Noguchi H."/>
            <person name="Minakuchi Y."/>
            <person name="Suzuki M."/>
            <person name="Kawai-Toyooka H."/>
            <person name="Smith D.R."/>
            <person name="Sparks H."/>
            <person name="Anderson J."/>
            <person name="Bakaric R."/>
            <person name="Luria V."/>
            <person name="Karger A."/>
            <person name="Kirschner M.W."/>
            <person name="Durand P.M."/>
            <person name="Michod R.E."/>
            <person name="Nozaki H."/>
            <person name="Olson B.J."/>
        </authorList>
    </citation>
    <scope>NUCLEOTIDE SEQUENCE [LARGE SCALE GENOMIC DNA]</scope>
    <source>
        <strain evidence="3">NIES-2863</strain>
    </source>
</reference>
<feature type="compositionally biased region" description="Low complexity" evidence="1">
    <location>
        <begin position="67"/>
        <end position="76"/>
    </location>
</feature>
<name>A0A150GY32_GONPE</name>
<dbReference type="InterPro" id="IPR002052">
    <property type="entry name" value="DNA_methylase_N6_adenine_CS"/>
</dbReference>
<dbReference type="Proteomes" id="UP000075714">
    <property type="component" value="Unassembled WGS sequence"/>
</dbReference>
<dbReference type="PROSITE" id="PS00092">
    <property type="entry name" value="N6_MTASE"/>
    <property type="match status" value="1"/>
</dbReference>
<dbReference type="GO" id="GO:0008168">
    <property type="term" value="F:methyltransferase activity"/>
    <property type="evidence" value="ECO:0007669"/>
    <property type="project" value="InterPro"/>
</dbReference>
<keyword evidence="3" id="KW-1185">Reference proteome</keyword>
<proteinExistence type="predicted"/>
<dbReference type="InterPro" id="IPR029063">
    <property type="entry name" value="SAM-dependent_MTases_sf"/>
</dbReference>
<dbReference type="GO" id="GO:0032259">
    <property type="term" value="P:methylation"/>
    <property type="evidence" value="ECO:0007669"/>
    <property type="project" value="InterPro"/>
</dbReference>
<dbReference type="Gene3D" id="3.40.50.150">
    <property type="entry name" value="Vaccinia Virus protein VP39"/>
    <property type="match status" value="1"/>
</dbReference>
<dbReference type="PANTHER" id="PTHR47739:SF1">
    <property type="entry name" value="TRNA1(VAL) (ADENINE(37)-N6)-METHYLTRANSFERASE"/>
    <property type="match status" value="1"/>
</dbReference>
<evidence type="ECO:0000313" key="3">
    <source>
        <dbReference type="Proteomes" id="UP000075714"/>
    </source>
</evidence>
<feature type="region of interest" description="Disordered" evidence="1">
    <location>
        <begin position="64"/>
        <end position="93"/>
    </location>
</feature>
<gene>
    <name evidence="2" type="ORF">GPECTOR_4g677</name>
</gene>
<evidence type="ECO:0008006" key="4">
    <source>
        <dbReference type="Google" id="ProtNLM"/>
    </source>
</evidence>
<feature type="region of interest" description="Disordered" evidence="1">
    <location>
        <begin position="1"/>
        <end position="50"/>
    </location>
</feature>
<dbReference type="SUPFAM" id="SSF53335">
    <property type="entry name" value="S-adenosyl-L-methionine-dependent methyltransferases"/>
    <property type="match status" value="1"/>
</dbReference>
<comment type="caution">
    <text evidence="2">The sequence shown here is derived from an EMBL/GenBank/DDBJ whole genome shotgun (WGS) entry which is preliminary data.</text>
</comment>
<dbReference type="InterPro" id="IPR050210">
    <property type="entry name" value="tRNA_Adenine-N(6)_MTase"/>
</dbReference>
<dbReference type="PANTHER" id="PTHR47739">
    <property type="entry name" value="TRNA1(VAL) (ADENINE(37)-N6)-METHYLTRANSFERASE"/>
    <property type="match status" value="1"/>
</dbReference>
<dbReference type="GO" id="GO:0003676">
    <property type="term" value="F:nucleic acid binding"/>
    <property type="evidence" value="ECO:0007669"/>
    <property type="project" value="InterPro"/>
</dbReference>